<dbReference type="RefSeq" id="XP_066079076.1">
    <property type="nucleotide sequence ID" value="XM_066222979.1"/>
</dbReference>
<feature type="compositionally biased region" description="Basic and acidic residues" evidence="1">
    <location>
        <begin position="107"/>
        <end position="117"/>
    </location>
</feature>
<dbReference type="SUPFAM" id="SSF50729">
    <property type="entry name" value="PH domain-like"/>
    <property type="match status" value="1"/>
</dbReference>
<feature type="compositionally biased region" description="Polar residues" evidence="1">
    <location>
        <begin position="890"/>
        <end position="908"/>
    </location>
</feature>
<feature type="compositionally biased region" description="Polar residues" evidence="1">
    <location>
        <begin position="301"/>
        <end position="310"/>
    </location>
</feature>
<name>A0AAX4K5B1_9TREE</name>
<organism evidence="4 5">
    <name type="scientific">Kwoniella dendrophila CBS 6074</name>
    <dbReference type="NCBI Taxonomy" id="1295534"/>
    <lineage>
        <taxon>Eukaryota</taxon>
        <taxon>Fungi</taxon>
        <taxon>Dikarya</taxon>
        <taxon>Basidiomycota</taxon>
        <taxon>Agaricomycotina</taxon>
        <taxon>Tremellomycetes</taxon>
        <taxon>Tremellales</taxon>
        <taxon>Cryptococcaceae</taxon>
        <taxon>Kwoniella</taxon>
    </lineage>
</organism>
<evidence type="ECO:0000259" key="2">
    <source>
        <dbReference type="PROSITE" id="PS50003"/>
    </source>
</evidence>
<feature type="compositionally biased region" description="Basic and acidic residues" evidence="1">
    <location>
        <begin position="149"/>
        <end position="158"/>
    </location>
</feature>
<feature type="region of interest" description="Disordered" evidence="1">
    <location>
        <begin position="1636"/>
        <end position="1658"/>
    </location>
</feature>
<dbReference type="InterPro" id="IPR001849">
    <property type="entry name" value="PH_domain"/>
</dbReference>
<dbReference type="SUPFAM" id="SSF48425">
    <property type="entry name" value="Sec7 domain"/>
    <property type="match status" value="1"/>
</dbReference>
<feature type="compositionally biased region" description="Pro residues" evidence="1">
    <location>
        <begin position="18"/>
        <end position="28"/>
    </location>
</feature>
<feature type="compositionally biased region" description="Polar residues" evidence="1">
    <location>
        <begin position="639"/>
        <end position="648"/>
    </location>
</feature>
<feature type="compositionally biased region" description="Low complexity" evidence="1">
    <location>
        <begin position="249"/>
        <end position="268"/>
    </location>
</feature>
<feature type="compositionally biased region" description="Low complexity" evidence="1">
    <location>
        <begin position="357"/>
        <end position="366"/>
    </location>
</feature>
<evidence type="ECO:0000313" key="4">
    <source>
        <dbReference type="EMBL" id="WWC92314.1"/>
    </source>
</evidence>
<evidence type="ECO:0000313" key="5">
    <source>
        <dbReference type="Proteomes" id="UP001355207"/>
    </source>
</evidence>
<feature type="compositionally biased region" description="Polar residues" evidence="1">
    <location>
        <begin position="221"/>
        <end position="248"/>
    </location>
</feature>
<feature type="domain" description="PH" evidence="2">
    <location>
        <begin position="1385"/>
        <end position="1514"/>
    </location>
</feature>
<feature type="compositionally biased region" description="Basic and acidic residues" evidence="1">
    <location>
        <begin position="60"/>
        <end position="70"/>
    </location>
</feature>
<feature type="compositionally biased region" description="Basic and acidic residues" evidence="1">
    <location>
        <begin position="445"/>
        <end position="455"/>
    </location>
</feature>
<evidence type="ECO:0000256" key="1">
    <source>
        <dbReference type="SAM" id="MobiDB-lite"/>
    </source>
</evidence>
<dbReference type="InterPro" id="IPR035999">
    <property type="entry name" value="Sec7_dom_sf"/>
</dbReference>
<dbReference type="EMBL" id="CP144107">
    <property type="protein sequence ID" value="WWC92314.1"/>
    <property type="molecule type" value="Genomic_DNA"/>
</dbReference>
<dbReference type="SMART" id="SM00233">
    <property type="entry name" value="PH"/>
    <property type="match status" value="1"/>
</dbReference>
<feature type="compositionally biased region" description="Low complexity" evidence="1">
    <location>
        <begin position="848"/>
        <end position="861"/>
    </location>
</feature>
<feature type="compositionally biased region" description="Basic and acidic residues" evidence="1">
    <location>
        <begin position="179"/>
        <end position="188"/>
    </location>
</feature>
<feature type="region of interest" description="Disordered" evidence="1">
    <location>
        <begin position="1"/>
        <end position="484"/>
    </location>
</feature>
<dbReference type="GO" id="GO:0005085">
    <property type="term" value="F:guanyl-nucleotide exchange factor activity"/>
    <property type="evidence" value="ECO:0007669"/>
    <property type="project" value="InterPro"/>
</dbReference>
<dbReference type="GeneID" id="91097937"/>
<feature type="compositionally biased region" description="Basic residues" evidence="1">
    <location>
        <begin position="139"/>
        <end position="148"/>
    </location>
</feature>
<evidence type="ECO:0008006" key="6">
    <source>
        <dbReference type="Google" id="ProtNLM"/>
    </source>
</evidence>
<feature type="compositionally biased region" description="Low complexity" evidence="1">
    <location>
        <begin position="44"/>
        <end position="55"/>
    </location>
</feature>
<keyword evidence="5" id="KW-1185">Reference proteome</keyword>
<feature type="compositionally biased region" description="Basic and acidic residues" evidence="1">
    <location>
        <begin position="1804"/>
        <end position="1821"/>
    </location>
</feature>
<feature type="compositionally biased region" description="Low complexity" evidence="1">
    <location>
        <begin position="766"/>
        <end position="785"/>
    </location>
</feature>
<feature type="compositionally biased region" description="Low complexity" evidence="1">
    <location>
        <begin position="980"/>
        <end position="1017"/>
    </location>
</feature>
<dbReference type="Gene3D" id="1.10.1000.11">
    <property type="entry name" value="Arf Nucleotide-binding Site Opener,domain 2"/>
    <property type="match status" value="1"/>
</dbReference>
<protein>
    <recommendedName>
        <fullName evidence="6">SEC7 domain-containing protein</fullName>
    </recommendedName>
</protein>
<dbReference type="PROSITE" id="PS50003">
    <property type="entry name" value="PH_DOMAIN"/>
    <property type="match status" value="1"/>
</dbReference>
<feature type="region of interest" description="Disordered" evidence="1">
    <location>
        <begin position="526"/>
        <end position="623"/>
    </location>
</feature>
<feature type="region of interest" description="Disordered" evidence="1">
    <location>
        <begin position="635"/>
        <end position="1059"/>
    </location>
</feature>
<dbReference type="InterPro" id="IPR011993">
    <property type="entry name" value="PH-like_dom_sf"/>
</dbReference>
<feature type="compositionally biased region" description="Low complexity" evidence="1">
    <location>
        <begin position="1902"/>
        <end position="1927"/>
    </location>
</feature>
<feature type="compositionally biased region" description="Polar residues" evidence="1">
    <location>
        <begin position="189"/>
        <end position="210"/>
    </location>
</feature>
<feature type="compositionally biased region" description="Polar residues" evidence="1">
    <location>
        <begin position="1967"/>
        <end position="1999"/>
    </location>
</feature>
<dbReference type="SMART" id="SM00222">
    <property type="entry name" value="Sec7"/>
    <property type="match status" value="1"/>
</dbReference>
<gene>
    <name evidence="4" type="ORF">L201_007268</name>
</gene>
<dbReference type="Pfam" id="PF00169">
    <property type="entry name" value="PH"/>
    <property type="match status" value="1"/>
</dbReference>
<feature type="compositionally biased region" description="Low complexity" evidence="1">
    <location>
        <begin position="702"/>
        <end position="712"/>
    </location>
</feature>
<dbReference type="PANTHER" id="PTHR10663:SF405">
    <property type="entry name" value="ARF GUANINE NUCLEOTIDE EXCHANGE FACTOR SYT1"/>
    <property type="match status" value="1"/>
</dbReference>
<dbReference type="Gene3D" id="2.30.29.30">
    <property type="entry name" value="Pleckstrin-homology domain (PH domain)/Phosphotyrosine-binding domain (PTB)"/>
    <property type="match status" value="1"/>
</dbReference>
<feature type="compositionally biased region" description="Polar residues" evidence="1">
    <location>
        <begin position="555"/>
        <end position="611"/>
    </location>
</feature>
<feature type="compositionally biased region" description="Basic and acidic residues" evidence="1">
    <location>
        <begin position="691"/>
        <end position="700"/>
    </location>
</feature>
<feature type="region of interest" description="Disordered" evidence="1">
    <location>
        <begin position="1780"/>
        <end position="1999"/>
    </location>
</feature>
<dbReference type="PROSITE" id="PS50190">
    <property type="entry name" value="SEC7"/>
    <property type="match status" value="1"/>
</dbReference>
<reference evidence="4 5" key="1">
    <citation type="submission" date="2024-01" db="EMBL/GenBank/DDBJ databases">
        <title>Comparative genomics of Cryptococcus and Kwoniella reveals pathogenesis evolution and contrasting modes of karyotype evolution via chromosome fusion or intercentromeric recombination.</title>
        <authorList>
            <person name="Coelho M.A."/>
            <person name="David-Palma M."/>
            <person name="Shea T."/>
            <person name="Bowers K."/>
            <person name="McGinley-Smith S."/>
            <person name="Mohammad A.W."/>
            <person name="Gnirke A."/>
            <person name="Yurkov A.M."/>
            <person name="Nowrousian M."/>
            <person name="Sun S."/>
            <person name="Cuomo C.A."/>
            <person name="Heitman J."/>
        </authorList>
    </citation>
    <scope>NUCLEOTIDE SEQUENCE [LARGE SCALE GENOMIC DNA]</scope>
    <source>
        <strain evidence="4 5">CBS 6074</strain>
    </source>
</reference>
<feature type="domain" description="SEC7" evidence="3">
    <location>
        <begin position="1046"/>
        <end position="1227"/>
    </location>
</feature>
<proteinExistence type="predicted"/>
<dbReference type="PANTHER" id="PTHR10663">
    <property type="entry name" value="GUANYL-NUCLEOTIDE EXCHANGE FACTOR"/>
    <property type="match status" value="1"/>
</dbReference>
<feature type="compositionally biased region" description="Polar residues" evidence="1">
    <location>
        <begin position="1028"/>
        <end position="1038"/>
    </location>
</feature>
<dbReference type="Pfam" id="PF01369">
    <property type="entry name" value="Sec7"/>
    <property type="match status" value="1"/>
</dbReference>
<feature type="compositionally biased region" description="Acidic residues" evidence="1">
    <location>
        <begin position="119"/>
        <end position="129"/>
    </location>
</feature>
<feature type="compositionally biased region" description="Polar residues" evidence="1">
    <location>
        <begin position="1939"/>
        <end position="1952"/>
    </location>
</feature>
<dbReference type="InterPro" id="IPR023394">
    <property type="entry name" value="Sec7_C_sf"/>
</dbReference>
<feature type="compositionally biased region" description="Pro residues" evidence="1">
    <location>
        <begin position="289"/>
        <end position="300"/>
    </location>
</feature>
<dbReference type="Proteomes" id="UP001355207">
    <property type="component" value="Chromosome 10"/>
</dbReference>
<feature type="compositionally biased region" description="Low complexity" evidence="1">
    <location>
        <begin position="1039"/>
        <end position="1053"/>
    </location>
</feature>
<dbReference type="InterPro" id="IPR000904">
    <property type="entry name" value="Sec7_dom"/>
</dbReference>
<feature type="compositionally biased region" description="Low complexity" evidence="1">
    <location>
        <begin position="806"/>
        <end position="823"/>
    </location>
</feature>
<feature type="compositionally biased region" description="Polar residues" evidence="1">
    <location>
        <begin position="1637"/>
        <end position="1658"/>
    </location>
</feature>
<evidence type="ECO:0000259" key="3">
    <source>
        <dbReference type="PROSITE" id="PS50190"/>
    </source>
</evidence>
<dbReference type="GO" id="GO:0032012">
    <property type="term" value="P:regulation of ARF protein signal transduction"/>
    <property type="evidence" value="ECO:0007669"/>
    <property type="project" value="InterPro"/>
</dbReference>
<feature type="compositionally biased region" description="Low complexity" evidence="1">
    <location>
        <begin position="416"/>
        <end position="427"/>
    </location>
</feature>
<accession>A0AAX4K5B1</accession>
<sequence>MNQNAEAGPSKPRSAPTRPVPDPPPATPPSTAKSVKRRSWFDLGIGSPSVISSPSTHNESPTRKERERRKSNSSNISTRSNAEDVGLAPVISDNTSNGEAGGLFDRLSSESARKQSQEEGYDHDEEELLTIDGDPEKTVKKKKKRKSKGHEDDFEVMRMNDLGSSYKGLGMKQQTPRTSSDRTIKPDISDQNTPQQTQSFSIRTRTFSRTASDRDPFSPPEYSSQTPKPAPRSSSTSLKDQRPNIKQRTSSIPSLSTPSNPNSQTPSPRISSLHIDKSQPPIPIDFDRPLPPIPPIPPLPTDNSQSSISSLKPEIPRGIVVTPSSPRKLSKTPKKPPLTQRRSRSANGYARDSATGSQQQKQQNKRSQSRDGASNSNSSSTPNGKIGLGLPSALLPTSRGNTDSPPPPPVPAKNQSVSSPFPTSRSPSPIPKIAFVEPDGLPQKSSDEHQPEEKRKVVRRARSLSGFFGKTPPVIHNSEVEDHSSVTLEAKQANLGESISKSSGGVLEWLGVRKTVKRKTSDAQLKIQAGEQPNPTIDLNKSDVDLIQGPVKSGSMENLDSPRQTSNEFYGSQQPTPRKPQYNLSTKSTTSMPTTGQSKISSIFNRRTSAKTTDDESEPPSVQVVPMAIPNAGMRNHTARSSASSFNLPTHDPISPFIPESGPWVSTPQSEKEETLFSPPEGSNWGPGRRPWMDGGERHNSSRSSISSPLDSLPEQGIPQLSASPLKAPPKFKEGRVRSWSDAPLPPQKLVTQSSNPHLPLPRPSTPNSQSPSLSLSSSPQTPSSRPKLGDRSNSGNSAIIGRMRSVFSKSTNRSRSSSLLRKGSSEIDEFGNIPPGLIGEFGKSQRMRPSTSSSSMGSSTAALRGRSIGEDNARPSTSSGTGIGLEGNIDQTRSPRTSFTPSMSSLGSKPEVPLQQETKTARKNRVRASTISLAPTAYPFVPPNRPSSPNLFPIAATPPRRRPGTIHRISNGLFGGSGNSSSIGPSSPKNNSSSLFPLPPRSSGGSLSSSTTFNTTGQGGGVAWEDGSNSYTTTNGFLSPGTSPRPSTGSLSATTTTMSNSLMKQLSQRENEESPNQWLDRIVNNVGRNEIANVLASSGDEFYLEALRLYMATFDFTHNALDVALRRLLMHMSLPKETQQIDRVIEAFSRRYEECEPGLFGQKDNTYVLAFSMMMLHTDAFNKSNKNKMAKGDYVRNTRMEGVSPLVLEAFFDNITFTPFVFIEDDTDLKRSSGYESSSSTFGPSTPTFSAPIHNAISGTATSVSTGNGNLPIPIPLPSSKSKIDVYHMIVRGLLGTLRVENIENQVPIDSPFSFMGTRPFLDLDYLCQAFANSHNLIIPSHITSNSNSINNSRRVVPGKLTTPARRYTVGAKDQEKVEDLVLRVVKVGLLSRKDDTDQTSKKASRKWKSWSVILTSSQLLFFKDPTWALTLLEQIQSLQNTNAGQLLLPRQTSFKPDEVFSLKDCVAVYDRTFTAYPNTFRFVMPQSRQYLLQSSDEFEMNEWITLINYASTFKTVDIKMKGPTMRKDQVVLAGAAAAASHKRELRGAGGGNQQSVGSGKKAIFGDSNGLGLGLFDGPPSPHINEHLTASIKAKHGNVNVEEGGNEVVHEGEQLEEVFGVVKAELAAGRGEAGSVNHQQIHSLSTSVPPSQGLPTNEKQHIYTSRVSAIYEHLAKLRKQCIPIEESLKSSLLSMRNISILTPYQKSTRDRLSSSIPPLAHKIRSDRLQLTKLKLWIKVLEYEGEREDREWKVVRHVALQAAARSLREDTLDNVVKDINKESNGQGQKPSIPKLALPISDQTQQDHKREVNENHQRREEFTSPVELPEIIRRSSDEPSSTTSITGHHIGKTPNTINRDQHEQQIPRSSSMKLGVKMRKSNSASDLLNPQIRSRRSSEIEETTTTTTITNNNNTSKTPTNQNSPSNSLYDNIEDRDGNTPISVKSKSDNNGDTPMMLFTMESPLEIPSNSVPGQDESSNGVDENESASVDANGAGPTQS</sequence>